<dbReference type="EMBL" id="CAUYUJ010007564">
    <property type="protein sequence ID" value="CAK0821199.1"/>
    <property type="molecule type" value="Genomic_DNA"/>
</dbReference>
<feature type="non-terminal residue" evidence="1">
    <location>
        <position position="155"/>
    </location>
</feature>
<gene>
    <name evidence="1" type="ORF">PCOR1329_LOCUS22588</name>
</gene>
<reference evidence="1" key="1">
    <citation type="submission" date="2023-10" db="EMBL/GenBank/DDBJ databases">
        <authorList>
            <person name="Chen Y."/>
            <person name="Shah S."/>
            <person name="Dougan E. K."/>
            <person name="Thang M."/>
            <person name="Chan C."/>
        </authorList>
    </citation>
    <scope>NUCLEOTIDE SEQUENCE [LARGE SCALE GENOMIC DNA]</scope>
</reference>
<comment type="caution">
    <text evidence="1">The sequence shown here is derived from an EMBL/GenBank/DDBJ whole genome shotgun (WGS) entry which is preliminary data.</text>
</comment>
<keyword evidence="2" id="KW-1185">Reference proteome</keyword>
<dbReference type="Proteomes" id="UP001189429">
    <property type="component" value="Unassembled WGS sequence"/>
</dbReference>
<evidence type="ECO:0000313" key="1">
    <source>
        <dbReference type="EMBL" id="CAK0821199.1"/>
    </source>
</evidence>
<evidence type="ECO:0008006" key="3">
    <source>
        <dbReference type="Google" id="ProtNLM"/>
    </source>
</evidence>
<proteinExistence type="predicted"/>
<organism evidence="1 2">
    <name type="scientific">Prorocentrum cordatum</name>
    <dbReference type="NCBI Taxonomy" id="2364126"/>
    <lineage>
        <taxon>Eukaryota</taxon>
        <taxon>Sar</taxon>
        <taxon>Alveolata</taxon>
        <taxon>Dinophyceae</taxon>
        <taxon>Prorocentrales</taxon>
        <taxon>Prorocentraceae</taxon>
        <taxon>Prorocentrum</taxon>
    </lineage>
</organism>
<sequence>MMDMGDAGRFSIVDVISGQTLLVVLSQNDQGFRRLQLLTETMALCASAGPPEGAQGGVSRLELRGPGGLLLGSLAPREDGTMAVHRQGQPQLIIWGNEDALDLEVSTEDGQPTATVSCTQDGASGAEHVEVSIFDGSNVQLVVCCIFAILFLCGE</sequence>
<accession>A0ABN9RPR7</accession>
<evidence type="ECO:0000313" key="2">
    <source>
        <dbReference type="Proteomes" id="UP001189429"/>
    </source>
</evidence>
<protein>
    <recommendedName>
        <fullName evidence="3">Cleavage/polyadenylation specificity factor A subunit N-terminal domain-containing protein</fullName>
    </recommendedName>
</protein>
<name>A0ABN9RPR7_9DINO</name>